<proteinExistence type="inferred from homology"/>
<evidence type="ECO:0008006" key="5">
    <source>
        <dbReference type="Google" id="ProtNLM"/>
    </source>
</evidence>
<keyword evidence="2" id="KW-0143">Chaperone</keyword>
<feature type="region of interest" description="Disordered" evidence="3">
    <location>
        <begin position="1"/>
        <end position="48"/>
    </location>
</feature>
<reference evidence="4" key="1">
    <citation type="journal article" date="2014" name="Front. Microbiol.">
        <title>High frequency of phylogenetically diverse reductive dehalogenase-homologous genes in deep subseafloor sedimentary metagenomes.</title>
        <authorList>
            <person name="Kawai M."/>
            <person name="Futagami T."/>
            <person name="Toyoda A."/>
            <person name="Takaki Y."/>
            <person name="Nishi S."/>
            <person name="Hori S."/>
            <person name="Arai W."/>
            <person name="Tsubouchi T."/>
            <person name="Morono Y."/>
            <person name="Uchiyama I."/>
            <person name="Ito T."/>
            <person name="Fujiyama A."/>
            <person name="Inagaki F."/>
            <person name="Takami H."/>
        </authorList>
    </citation>
    <scope>NUCLEOTIDE SEQUENCE</scope>
    <source>
        <strain evidence="4">Expedition CK06-06</strain>
    </source>
</reference>
<evidence type="ECO:0000256" key="2">
    <source>
        <dbReference type="ARBA" id="ARBA00023186"/>
    </source>
</evidence>
<dbReference type="EMBL" id="BART01027932">
    <property type="protein sequence ID" value="GAG99059.1"/>
    <property type="molecule type" value="Genomic_DNA"/>
</dbReference>
<sequence>MANKENIKDTAGNKEAGEKKVEGQKQKSAGTRPKTARAKKKTDESSKLKALEQELQEQKEKYLRLSADFDNYRKRTMKEKIDWSKQ</sequence>
<feature type="non-terminal residue" evidence="4">
    <location>
        <position position="86"/>
    </location>
</feature>
<feature type="compositionally biased region" description="Basic and acidic residues" evidence="3">
    <location>
        <begin position="1"/>
        <end position="25"/>
    </location>
</feature>
<protein>
    <recommendedName>
        <fullName evidence="5">Nucleotide exchange factor GrpE</fullName>
    </recommendedName>
</protein>
<evidence type="ECO:0000313" key="4">
    <source>
        <dbReference type="EMBL" id="GAG99059.1"/>
    </source>
</evidence>
<comment type="similarity">
    <text evidence="1">Belongs to the GrpE family.</text>
</comment>
<dbReference type="SUPFAM" id="SSF58014">
    <property type="entry name" value="Coiled-coil domain of nucleotide exchange factor GrpE"/>
    <property type="match status" value="1"/>
</dbReference>
<dbReference type="InterPro" id="IPR013805">
    <property type="entry name" value="GrpE_CC"/>
</dbReference>
<evidence type="ECO:0000256" key="3">
    <source>
        <dbReference type="SAM" id="MobiDB-lite"/>
    </source>
</evidence>
<organism evidence="4">
    <name type="scientific">marine sediment metagenome</name>
    <dbReference type="NCBI Taxonomy" id="412755"/>
    <lineage>
        <taxon>unclassified sequences</taxon>
        <taxon>metagenomes</taxon>
        <taxon>ecological metagenomes</taxon>
    </lineage>
</organism>
<evidence type="ECO:0000256" key="1">
    <source>
        <dbReference type="ARBA" id="ARBA00009054"/>
    </source>
</evidence>
<comment type="caution">
    <text evidence="4">The sequence shown here is derived from an EMBL/GenBank/DDBJ whole genome shotgun (WGS) entry which is preliminary data.</text>
</comment>
<dbReference type="AlphaFoldDB" id="X1BTI2"/>
<dbReference type="Gene3D" id="3.90.20.20">
    <property type="match status" value="1"/>
</dbReference>
<name>X1BTI2_9ZZZZ</name>
<gene>
    <name evidence="4" type="ORF">S01H4_49387</name>
</gene>
<accession>X1BTI2</accession>